<dbReference type="SUPFAM" id="SSF52047">
    <property type="entry name" value="RNI-like"/>
    <property type="match status" value="1"/>
</dbReference>
<proteinExistence type="predicted"/>
<sequence>MALREALEDIQTDYSIVWDRRETDSTNSWCSQCNSVPKEAEEEVGGVDLSSTSKILHHHRSSSSPLHLYLHLNAFAEEEENNLDATVADLLRQSAAYSILSIECCRPDSSVYRSCSAVDDLLSSVCSRACLPIFKHPLPPSLTELRISAEVCVGLIHTNWLAAEVVNGLSISRVRSLSISPERWLLPLWSSSGRPVNAGNLESLLVHLPCLATLSLCTRCLIRCRGLELLLDACPQLRRLYLHSRAFESVQGVLAQLRFSAEHRRLEVLVLDCSYDITPYDLADVQKLPAVRYILLRLGSFIRLAAAWVVNLFDRLPSLEWFVYISPVECRTFVCSRISPGASLEFAELDTDRIPVLIQRLPQLLSVFWERLLDLA</sequence>
<evidence type="ECO:0008006" key="3">
    <source>
        <dbReference type="Google" id="ProtNLM"/>
    </source>
</evidence>
<evidence type="ECO:0000313" key="2">
    <source>
        <dbReference type="Proteomes" id="UP000281553"/>
    </source>
</evidence>
<gene>
    <name evidence="1" type="ORF">DILT_LOCUS18076</name>
</gene>
<keyword evidence="2" id="KW-1185">Reference proteome</keyword>
<dbReference type="AlphaFoldDB" id="A0A3P7RA34"/>
<accession>A0A3P7RA34</accession>
<name>A0A3P7RA34_DIBLA</name>
<evidence type="ECO:0000313" key="1">
    <source>
        <dbReference type="EMBL" id="VDN39946.1"/>
    </source>
</evidence>
<dbReference type="EMBL" id="UYRU01097161">
    <property type="protein sequence ID" value="VDN39946.1"/>
    <property type="molecule type" value="Genomic_DNA"/>
</dbReference>
<dbReference type="Proteomes" id="UP000281553">
    <property type="component" value="Unassembled WGS sequence"/>
</dbReference>
<dbReference type="Gene3D" id="3.80.10.10">
    <property type="entry name" value="Ribonuclease Inhibitor"/>
    <property type="match status" value="1"/>
</dbReference>
<organism evidence="1 2">
    <name type="scientific">Dibothriocephalus latus</name>
    <name type="common">Fish tapeworm</name>
    <name type="synonym">Diphyllobothrium latum</name>
    <dbReference type="NCBI Taxonomy" id="60516"/>
    <lineage>
        <taxon>Eukaryota</taxon>
        <taxon>Metazoa</taxon>
        <taxon>Spiralia</taxon>
        <taxon>Lophotrochozoa</taxon>
        <taxon>Platyhelminthes</taxon>
        <taxon>Cestoda</taxon>
        <taxon>Eucestoda</taxon>
        <taxon>Diphyllobothriidea</taxon>
        <taxon>Diphyllobothriidae</taxon>
        <taxon>Dibothriocephalus</taxon>
    </lineage>
</organism>
<protein>
    <recommendedName>
        <fullName evidence="3">F-box domain-containing protein</fullName>
    </recommendedName>
</protein>
<reference evidence="1 2" key="1">
    <citation type="submission" date="2018-11" db="EMBL/GenBank/DDBJ databases">
        <authorList>
            <consortium name="Pathogen Informatics"/>
        </authorList>
    </citation>
    <scope>NUCLEOTIDE SEQUENCE [LARGE SCALE GENOMIC DNA]</scope>
</reference>
<dbReference type="InterPro" id="IPR032675">
    <property type="entry name" value="LRR_dom_sf"/>
</dbReference>